<feature type="transmembrane region" description="Helical" evidence="1">
    <location>
        <begin position="38"/>
        <end position="56"/>
    </location>
</feature>
<dbReference type="EMBL" id="BAABGM010000003">
    <property type="protein sequence ID" value="GAA4399694.1"/>
    <property type="molecule type" value="Genomic_DNA"/>
</dbReference>
<feature type="transmembrane region" description="Helical" evidence="1">
    <location>
        <begin position="90"/>
        <end position="112"/>
    </location>
</feature>
<keyword evidence="3" id="KW-1185">Reference proteome</keyword>
<dbReference type="Proteomes" id="UP001500945">
    <property type="component" value="Unassembled WGS sequence"/>
</dbReference>
<sequence length="337" mass="34208">MINRLRVAVLPENQRRTLDELTDDLDLRHGDARAKQSAFWTMLVLSATIATAGVLADSTATVIGAMIIAPLSTPIMGIALGIVKRERMRAGRFVVAGGVVVVLLGALAALVVPGGIDLLANSQITGRTSPTVLDLVAAIATGFAGAVALSRRDVAAVLPGVAIAISLVPPLAVVGVCLGEGAVGLALGALLLFVSNLVALVLAGTVLFAALGYSAEADRARRRVGAARRTSLTIGVVLVAVLVPLAANTAGVILLHSWSAQVHTAAEDWVAGVPGSEVTSVGFGSGTFRIDVRTPADLPPTQSLLVALDDALPAGFGVVVDTTYGEEVEVGTTGAGR</sequence>
<evidence type="ECO:0000256" key="1">
    <source>
        <dbReference type="SAM" id="Phobius"/>
    </source>
</evidence>
<keyword evidence="1" id="KW-1133">Transmembrane helix</keyword>
<feature type="transmembrane region" description="Helical" evidence="1">
    <location>
        <begin position="182"/>
        <end position="211"/>
    </location>
</feature>
<feature type="transmembrane region" description="Helical" evidence="1">
    <location>
        <begin position="132"/>
        <end position="149"/>
    </location>
</feature>
<dbReference type="Pfam" id="PF04087">
    <property type="entry name" value="DUF389"/>
    <property type="match status" value="1"/>
</dbReference>
<dbReference type="PANTHER" id="PTHR20992">
    <property type="entry name" value="AT15442P-RELATED"/>
    <property type="match status" value="1"/>
</dbReference>
<feature type="transmembrane region" description="Helical" evidence="1">
    <location>
        <begin position="62"/>
        <end position="83"/>
    </location>
</feature>
<reference evidence="3" key="1">
    <citation type="journal article" date="2019" name="Int. J. Syst. Evol. Microbiol.">
        <title>The Global Catalogue of Microorganisms (GCM) 10K type strain sequencing project: providing services to taxonomists for standard genome sequencing and annotation.</title>
        <authorList>
            <consortium name="The Broad Institute Genomics Platform"/>
            <consortium name="The Broad Institute Genome Sequencing Center for Infectious Disease"/>
            <person name="Wu L."/>
            <person name="Ma J."/>
        </authorList>
    </citation>
    <scope>NUCLEOTIDE SEQUENCE [LARGE SCALE GENOMIC DNA]</scope>
    <source>
        <strain evidence="3">JCM 17809</strain>
    </source>
</reference>
<dbReference type="RefSeq" id="WP_345202400.1">
    <property type="nucleotide sequence ID" value="NZ_BAABGM010000003.1"/>
</dbReference>
<evidence type="ECO:0000313" key="2">
    <source>
        <dbReference type="EMBL" id="GAA4399694.1"/>
    </source>
</evidence>
<evidence type="ECO:0000313" key="3">
    <source>
        <dbReference type="Proteomes" id="UP001500945"/>
    </source>
</evidence>
<dbReference type="InterPro" id="IPR005240">
    <property type="entry name" value="DUF389"/>
</dbReference>
<comment type="caution">
    <text evidence="2">The sequence shown here is derived from an EMBL/GenBank/DDBJ whole genome shotgun (WGS) entry which is preliminary data.</text>
</comment>
<keyword evidence="1" id="KW-0812">Transmembrane</keyword>
<gene>
    <name evidence="2" type="ORF">GCM10023168_07430</name>
</gene>
<keyword evidence="1" id="KW-0472">Membrane</keyword>
<organism evidence="2 3">
    <name type="scientific">Fodinibacter luteus</name>
    <dbReference type="NCBI Taxonomy" id="552064"/>
    <lineage>
        <taxon>Bacteria</taxon>
        <taxon>Bacillati</taxon>
        <taxon>Actinomycetota</taxon>
        <taxon>Actinomycetes</taxon>
        <taxon>Micrococcales</taxon>
        <taxon>Intrasporangiaceae</taxon>
        <taxon>Fodinibacter (ex Wang et al. 2009)</taxon>
    </lineage>
</organism>
<proteinExistence type="predicted"/>
<feature type="transmembrane region" description="Helical" evidence="1">
    <location>
        <begin position="156"/>
        <end position="176"/>
    </location>
</feature>
<protein>
    <submittedName>
        <fullName evidence="2">DUF389 domain-containing protein</fullName>
    </submittedName>
</protein>
<accession>A0ABP8K3E3</accession>
<dbReference type="PANTHER" id="PTHR20992:SF9">
    <property type="entry name" value="AT15442P-RELATED"/>
    <property type="match status" value="1"/>
</dbReference>
<name>A0ABP8K3E3_9MICO</name>
<feature type="transmembrane region" description="Helical" evidence="1">
    <location>
        <begin position="232"/>
        <end position="255"/>
    </location>
</feature>